<reference evidence="1" key="1">
    <citation type="submission" date="2020-06" db="EMBL/GenBank/DDBJ databases">
        <title>WGS assembly of Ceratodon purpureus strain R40.</title>
        <authorList>
            <person name="Carey S.B."/>
            <person name="Jenkins J."/>
            <person name="Shu S."/>
            <person name="Lovell J.T."/>
            <person name="Sreedasyam A."/>
            <person name="Maumus F."/>
            <person name="Tiley G.P."/>
            <person name="Fernandez-Pozo N."/>
            <person name="Barry K."/>
            <person name="Chen C."/>
            <person name="Wang M."/>
            <person name="Lipzen A."/>
            <person name="Daum C."/>
            <person name="Saski C.A."/>
            <person name="Payton A.C."/>
            <person name="Mcbreen J.C."/>
            <person name="Conrad R.E."/>
            <person name="Kollar L.M."/>
            <person name="Olsson S."/>
            <person name="Huttunen S."/>
            <person name="Landis J.B."/>
            <person name="Wickett N.J."/>
            <person name="Johnson M.G."/>
            <person name="Rensing S.A."/>
            <person name="Grimwood J."/>
            <person name="Schmutz J."/>
            <person name="Mcdaniel S.F."/>
        </authorList>
    </citation>
    <scope>NUCLEOTIDE SEQUENCE</scope>
    <source>
        <strain evidence="1">R40</strain>
    </source>
</reference>
<dbReference type="Pfam" id="PF13671">
    <property type="entry name" value="AAA_33"/>
    <property type="match status" value="1"/>
</dbReference>
<dbReference type="EMBL" id="CM026421">
    <property type="protein sequence ID" value="KAG0589652.1"/>
    <property type="molecule type" value="Genomic_DNA"/>
</dbReference>
<comment type="caution">
    <text evidence="1">The sequence shown here is derived from an EMBL/GenBank/DDBJ whole genome shotgun (WGS) entry which is preliminary data.</text>
</comment>
<dbReference type="OrthoDB" id="342190at2759"/>
<gene>
    <name evidence="1" type="ORF">KC19_1G036900</name>
</gene>
<dbReference type="SUPFAM" id="SSF52540">
    <property type="entry name" value="P-loop containing nucleoside triphosphate hydrolases"/>
    <property type="match status" value="1"/>
</dbReference>
<dbReference type="Gene3D" id="3.40.50.300">
    <property type="entry name" value="P-loop containing nucleotide triphosphate hydrolases"/>
    <property type="match status" value="1"/>
</dbReference>
<keyword evidence="2" id="KW-1185">Reference proteome</keyword>
<name>A0A8T0J356_CERPU</name>
<dbReference type="PANTHER" id="PTHR37807:SF3">
    <property type="entry name" value="OS07G0160300 PROTEIN"/>
    <property type="match status" value="1"/>
</dbReference>
<protein>
    <submittedName>
        <fullName evidence="1">Uncharacterized protein</fullName>
    </submittedName>
</protein>
<dbReference type="Proteomes" id="UP000822688">
    <property type="component" value="Chromosome 1"/>
</dbReference>
<dbReference type="AlphaFoldDB" id="A0A8T0J356"/>
<dbReference type="PANTHER" id="PTHR37807">
    <property type="entry name" value="OS07G0160300 PROTEIN"/>
    <property type="match status" value="1"/>
</dbReference>
<accession>A0A8T0J356</accession>
<evidence type="ECO:0000313" key="1">
    <source>
        <dbReference type="EMBL" id="KAG0589652.1"/>
    </source>
</evidence>
<evidence type="ECO:0000313" key="2">
    <source>
        <dbReference type="Proteomes" id="UP000822688"/>
    </source>
</evidence>
<dbReference type="InterPro" id="IPR027417">
    <property type="entry name" value="P-loop_NTPase"/>
</dbReference>
<proteinExistence type="predicted"/>
<organism evidence="1 2">
    <name type="scientific">Ceratodon purpureus</name>
    <name type="common">Fire moss</name>
    <name type="synonym">Dicranum purpureum</name>
    <dbReference type="NCBI Taxonomy" id="3225"/>
    <lineage>
        <taxon>Eukaryota</taxon>
        <taxon>Viridiplantae</taxon>
        <taxon>Streptophyta</taxon>
        <taxon>Embryophyta</taxon>
        <taxon>Bryophyta</taxon>
        <taxon>Bryophytina</taxon>
        <taxon>Bryopsida</taxon>
        <taxon>Dicranidae</taxon>
        <taxon>Pseudoditrichales</taxon>
        <taxon>Ditrichaceae</taxon>
        <taxon>Ceratodon</taxon>
    </lineage>
</organism>
<sequence length="303" mass="33275">MAESDGKVKGAAVGGGGMAKRKPLLIAMKGHPGCGKTTVSRAIARELHCPVVDKDDIRDCSMDLECPCVMACTCESKTFNFTSHKLNTLSYVVMWRVTETQLELGLDVVVDCPLERPGLFDRALALSHKFGAQMVIVECYSGDKAIWKERLESRAELGMSEEQTFATRPTLGDEEDFYHVEVDRPPRIMSLDATDLPQLAAKKLGAETDGTKKPVVLDVGFGGPTAPPSKRWHKPAQWSDIEKILEKYEGCFEYPTGVTKKIMVDTTAVPTDEASDAVLRWLEDLESVTDLVTYFPSPTVTAA</sequence>